<dbReference type="GeneID" id="9826200"/>
<dbReference type="GO" id="GO:0032502">
    <property type="term" value="P:developmental process"/>
    <property type="evidence" value="ECO:0007669"/>
    <property type="project" value="TreeGrafter"/>
</dbReference>
<dbReference type="InterPro" id="IPR050283">
    <property type="entry name" value="E-box_TF_Regulators"/>
</dbReference>
<keyword evidence="4" id="KW-1185">Reference proteome</keyword>
<dbReference type="RefSeq" id="XP_003099886.2">
    <property type="nucleotide sequence ID" value="XM_003099838.2"/>
</dbReference>
<feature type="domain" description="BHLH" evidence="2">
    <location>
        <begin position="29"/>
        <end position="84"/>
    </location>
</feature>
<dbReference type="GO" id="GO:0046983">
    <property type="term" value="F:protein dimerization activity"/>
    <property type="evidence" value="ECO:0007669"/>
    <property type="project" value="InterPro"/>
</dbReference>
<accession>E3MVE3</accession>
<dbReference type="GO" id="GO:0000981">
    <property type="term" value="F:DNA-binding transcription factor activity, RNA polymerase II-specific"/>
    <property type="evidence" value="ECO:0007669"/>
    <property type="project" value="TreeGrafter"/>
</dbReference>
<evidence type="ECO:0000313" key="4">
    <source>
        <dbReference type="Proteomes" id="UP000008281"/>
    </source>
</evidence>
<dbReference type="AlphaFoldDB" id="E3MVE3"/>
<dbReference type="PANTHER" id="PTHR23349:SF111">
    <property type="entry name" value="BHLH DOMAIN-CONTAINING PROTEIN"/>
    <property type="match status" value="1"/>
</dbReference>
<dbReference type="PANTHER" id="PTHR23349">
    <property type="entry name" value="BASIC HELIX-LOOP-HELIX TRANSCRIPTION FACTOR, TWIST"/>
    <property type="match status" value="1"/>
</dbReference>
<gene>
    <name evidence="3" type="ORF">CRE_24557</name>
</gene>
<dbReference type="Proteomes" id="UP000008281">
    <property type="component" value="Unassembled WGS sequence"/>
</dbReference>
<sequence length="119" mass="13336">MPAVKTERKNGRERTGKATASSYEAMKIAKQRKIAKRERERCATINKEFDALKGKIAFLTAGIPVKQLSKKMVLEIATEYITHLKKILRSPSVEPAGSTDNLVVDDHDYFGTTVEKLND</sequence>
<evidence type="ECO:0000256" key="1">
    <source>
        <dbReference type="SAM" id="MobiDB-lite"/>
    </source>
</evidence>
<dbReference type="SMART" id="SM00353">
    <property type="entry name" value="HLH"/>
    <property type="match status" value="1"/>
</dbReference>
<name>E3MVE3_CAERE</name>
<evidence type="ECO:0000313" key="3">
    <source>
        <dbReference type="EMBL" id="EFP10106.1"/>
    </source>
</evidence>
<dbReference type="KEGG" id="crq:GCK72_007121"/>
<dbReference type="EMBL" id="DS268482">
    <property type="protein sequence ID" value="EFP10106.1"/>
    <property type="molecule type" value="Genomic_DNA"/>
</dbReference>
<reference evidence="3" key="1">
    <citation type="submission" date="2007-07" db="EMBL/GenBank/DDBJ databases">
        <title>PCAP assembly of the Caenorhabditis remanei genome.</title>
        <authorList>
            <consortium name="The Caenorhabditis remanei Sequencing Consortium"/>
            <person name="Wilson R.K."/>
        </authorList>
    </citation>
    <scope>NUCLEOTIDE SEQUENCE [LARGE SCALE GENOMIC DNA]</scope>
    <source>
        <strain evidence="3">PB4641</strain>
    </source>
</reference>
<organism evidence="4">
    <name type="scientific">Caenorhabditis remanei</name>
    <name type="common">Caenorhabditis vulgaris</name>
    <dbReference type="NCBI Taxonomy" id="31234"/>
    <lineage>
        <taxon>Eukaryota</taxon>
        <taxon>Metazoa</taxon>
        <taxon>Ecdysozoa</taxon>
        <taxon>Nematoda</taxon>
        <taxon>Chromadorea</taxon>
        <taxon>Rhabditida</taxon>
        <taxon>Rhabditina</taxon>
        <taxon>Rhabditomorpha</taxon>
        <taxon>Rhabditoidea</taxon>
        <taxon>Rhabditidae</taxon>
        <taxon>Peloderinae</taxon>
        <taxon>Caenorhabditis</taxon>
    </lineage>
</organism>
<protein>
    <recommendedName>
        <fullName evidence="2">BHLH domain-containing protein</fullName>
    </recommendedName>
</protein>
<dbReference type="InterPro" id="IPR011598">
    <property type="entry name" value="bHLH_dom"/>
</dbReference>
<proteinExistence type="predicted"/>
<dbReference type="CTD" id="9826200"/>
<feature type="region of interest" description="Disordered" evidence="1">
    <location>
        <begin position="1"/>
        <end position="20"/>
    </location>
</feature>
<feature type="compositionally biased region" description="Basic and acidic residues" evidence="1">
    <location>
        <begin position="1"/>
        <end position="16"/>
    </location>
</feature>
<dbReference type="InParanoid" id="E3MVE3"/>
<dbReference type="Gene3D" id="4.10.280.10">
    <property type="entry name" value="Helix-loop-helix DNA-binding domain"/>
    <property type="match status" value="1"/>
</dbReference>
<dbReference type="SUPFAM" id="SSF47459">
    <property type="entry name" value="HLH, helix-loop-helix DNA-binding domain"/>
    <property type="match status" value="1"/>
</dbReference>
<dbReference type="HOGENOM" id="CLU_2063682_0_0_1"/>
<dbReference type="PROSITE" id="PS50888">
    <property type="entry name" value="BHLH"/>
    <property type="match status" value="1"/>
</dbReference>
<dbReference type="Pfam" id="PF00010">
    <property type="entry name" value="HLH"/>
    <property type="match status" value="1"/>
</dbReference>
<dbReference type="InterPro" id="IPR036638">
    <property type="entry name" value="HLH_DNA-bd_sf"/>
</dbReference>
<dbReference type="GO" id="GO:0000977">
    <property type="term" value="F:RNA polymerase II transcription regulatory region sequence-specific DNA binding"/>
    <property type="evidence" value="ECO:0007669"/>
    <property type="project" value="TreeGrafter"/>
</dbReference>
<evidence type="ECO:0000259" key="2">
    <source>
        <dbReference type="PROSITE" id="PS50888"/>
    </source>
</evidence>